<protein>
    <submittedName>
        <fullName evidence="1">13186_t:CDS:1</fullName>
    </submittedName>
</protein>
<comment type="caution">
    <text evidence="1">The sequence shown here is derived from an EMBL/GenBank/DDBJ whole genome shotgun (WGS) entry which is preliminary data.</text>
</comment>
<evidence type="ECO:0000313" key="2">
    <source>
        <dbReference type="Proteomes" id="UP001153678"/>
    </source>
</evidence>
<reference evidence="1" key="1">
    <citation type="submission" date="2022-08" db="EMBL/GenBank/DDBJ databases">
        <authorList>
            <person name="Kallberg Y."/>
            <person name="Tangrot J."/>
            <person name="Rosling A."/>
        </authorList>
    </citation>
    <scope>NUCLEOTIDE SEQUENCE</scope>
    <source>
        <strain evidence="1">Wild A</strain>
    </source>
</reference>
<sequence length="83" mass="9447">MEKKKLKGYKLATLGKEVDLRHLPTAYSISHPLQLGLCDYYTLMRDDLDDEIGEDREEETEETECEQTDISVALAIAINDINS</sequence>
<accession>A0A9W4T7U2</accession>
<gene>
    <name evidence="1" type="ORF">FWILDA_LOCUS17618</name>
</gene>
<keyword evidence="2" id="KW-1185">Reference proteome</keyword>
<name>A0A9W4T7U2_9GLOM</name>
<dbReference type="OrthoDB" id="10563631at2759"/>
<organism evidence="1 2">
    <name type="scientific">Funneliformis geosporum</name>
    <dbReference type="NCBI Taxonomy" id="1117311"/>
    <lineage>
        <taxon>Eukaryota</taxon>
        <taxon>Fungi</taxon>
        <taxon>Fungi incertae sedis</taxon>
        <taxon>Mucoromycota</taxon>
        <taxon>Glomeromycotina</taxon>
        <taxon>Glomeromycetes</taxon>
        <taxon>Glomerales</taxon>
        <taxon>Glomeraceae</taxon>
        <taxon>Funneliformis</taxon>
    </lineage>
</organism>
<dbReference type="EMBL" id="CAMKVN010014382">
    <property type="protein sequence ID" value="CAI2196513.1"/>
    <property type="molecule type" value="Genomic_DNA"/>
</dbReference>
<dbReference type="AlphaFoldDB" id="A0A9W4T7U2"/>
<dbReference type="Proteomes" id="UP001153678">
    <property type="component" value="Unassembled WGS sequence"/>
</dbReference>
<proteinExistence type="predicted"/>
<feature type="non-terminal residue" evidence="1">
    <location>
        <position position="1"/>
    </location>
</feature>
<evidence type="ECO:0000313" key="1">
    <source>
        <dbReference type="EMBL" id="CAI2196513.1"/>
    </source>
</evidence>